<proteinExistence type="predicted"/>
<keyword evidence="2" id="KW-1185">Reference proteome</keyword>
<dbReference type="Proteomes" id="UP000199382">
    <property type="component" value="Unassembled WGS sequence"/>
</dbReference>
<dbReference type="STRING" id="571298.SAMN04488026_100174"/>
<sequence>MCLTTEALLLFINLLSPQIVEIADDRVIIHAETRDAVWEARADQWCTQAPRIDAALRLKAGEAL</sequence>
<gene>
    <name evidence="1" type="ORF">SAMN04488026_100174</name>
</gene>
<dbReference type="RefSeq" id="WP_093147185.1">
    <property type="nucleotide sequence ID" value="NZ_FNEK01000001.1"/>
</dbReference>
<reference evidence="1 2" key="1">
    <citation type="submission" date="2016-10" db="EMBL/GenBank/DDBJ databases">
        <authorList>
            <person name="de Groot N.N."/>
        </authorList>
    </citation>
    <scope>NUCLEOTIDE SEQUENCE [LARGE SCALE GENOMIC DNA]</scope>
    <source>
        <strain evidence="1 2">DSM 25294</strain>
    </source>
</reference>
<dbReference type="AlphaFoldDB" id="A0A1G8IM27"/>
<dbReference type="OrthoDB" id="7874733at2"/>
<name>A0A1G8IM27_9RHOB</name>
<accession>A0A1G8IM27</accession>
<dbReference type="EMBL" id="FNEK01000001">
    <property type="protein sequence ID" value="SDI19974.1"/>
    <property type="molecule type" value="Genomic_DNA"/>
</dbReference>
<evidence type="ECO:0000313" key="1">
    <source>
        <dbReference type="EMBL" id="SDI19974.1"/>
    </source>
</evidence>
<organism evidence="1 2">
    <name type="scientific">Aliiruegeria lutimaris</name>
    <dbReference type="NCBI Taxonomy" id="571298"/>
    <lineage>
        <taxon>Bacteria</taxon>
        <taxon>Pseudomonadati</taxon>
        <taxon>Pseudomonadota</taxon>
        <taxon>Alphaproteobacteria</taxon>
        <taxon>Rhodobacterales</taxon>
        <taxon>Roseobacteraceae</taxon>
        <taxon>Aliiruegeria</taxon>
    </lineage>
</organism>
<protein>
    <submittedName>
        <fullName evidence="1">Uncharacterized protein</fullName>
    </submittedName>
</protein>
<evidence type="ECO:0000313" key="2">
    <source>
        <dbReference type="Proteomes" id="UP000199382"/>
    </source>
</evidence>